<dbReference type="Proteomes" id="UP000053681">
    <property type="component" value="Unassembled WGS sequence"/>
</dbReference>
<dbReference type="Pfam" id="PF14398">
    <property type="entry name" value="ATPgrasp_YheCD"/>
    <property type="match status" value="1"/>
</dbReference>
<organism evidence="1 2">
    <name type="scientific">Priestia veravalensis</name>
    <dbReference type="NCBI Taxonomy" id="1414648"/>
    <lineage>
        <taxon>Bacteria</taxon>
        <taxon>Bacillati</taxon>
        <taxon>Bacillota</taxon>
        <taxon>Bacilli</taxon>
        <taxon>Bacillales</taxon>
        <taxon>Bacillaceae</taxon>
        <taxon>Priestia</taxon>
    </lineage>
</organism>
<dbReference type="SUPFAM" id="SSF56059">
    <property type="entry name" value="Glutathione synthetase ATP-binding domain-like"/>
    <property type="match status" value="1"/>
</dbReference>
<evidence type="ECO:0008006" key="3">
    <source>
        <dbReference type="Google" id="ProtNLM"/>
    </source>
</evidence>
<gene>
    <name evidence="1" type="ORF">AS180_06380</name>
</gene>
<evidence type="ECO:0000313" key="1">
    <source>
        <dbReference type="EMBL" id="KSU88761.1"/>
    </source>
</evidence>
<accession>A0A0V8JNY2</accession>
<reference evidence="1 2" key="1">
    <citation type="submission" date="2015-11" db="EMBL/GenBank/DDBJ databases">
        <title>Bacillus caseinolyticus sp nov.</title>
        <authorList>
            <person name="Dastager S.G."/>
            <person name="Mawlankar R."/>
        </authorList>
    </citation>
    <scope>NUCLEOTIDE SEQUENCE [LARGE SCALE GENOMIC DNA]</scope>
    <source>
        <strain evidence="1 2">SGD-V-76</strain>
    </source>
</reference>
<protein>
    <recommendedName>
        <fullName evidence="3">YheC/YheD family protein</fullName>
    </recommendedName>
</protein>
<evidence type="ECO:0000313" key="2">
    <source>
        <dbReference type="Proteomes" id="UP000053681"/>
    </source>
</evidence>
<dbReference type="InterPro" id="IPR026838">
    <property type="entry name" value="YheC/D"/>
</dbReference>
<sequence length="452" mass="51631">MTNLLFQLKVLPEQEDVLYVPSSLYHHQLNTIYFGTFSSICQVYEDPEAVNEIKISQNLLDLLHLPIHNDVHIYTDEHSIYIGPLIGILSAGFTGSLLRPIGKRSLLFAKLLSTASITGGIPFLFGIHHIQWDSGTILGYFYTSNGWEQREVPLPNVIYNRLPNRKTESLDAFQTIKEKLADEYQIPLFNPNFFNKWTVHTLLQKDATVRDFLPYTIDAPSLEQLSEMLEQYESVYLKPKNGSLGRGIYTLSYCSTQHVYQICFKEEKLIKKTHASLAVLVDEIFKTNEREHYIAQQAIPLFKKDNRIVDFRVHTNKNLHNEWELSAIAAKISGGETVTTHMTNGGEIESLQRVFTNPETRKKTEKLLESTALLISLALDHQVEGLIGEIGFDFGVDTRGNVWMFEANSKPGRSIFLHPSLRKEDQYTRKLSLEYAIFLSKQAILSLEASYP</sequence>
<dbReference type="RefSeq" id="WP_062686561.1">
    <property type="nucleotide sequence ID" value="NZ_KQ758635.1"/>
</dbReference>
<dbReference type="AlphaFoldDB" id="A0A0V8JNY2"/>
<dbReference type="EMBL" id="LNQP01000016">
    <property type="protein sequence ID" value="KSU88761.1"/>
    <property type="molecule type" value="Genomic_DNA"/>
</dbReference>
<name>A0A0V8JNY2_9BACI</name>
<proteinExistence type="predicted"/>
<keyword evidence="2" id="KW-1185">Reference proteome</keyword>
<comment type="caution">
    <text evidence="1">The sequence shown here is derived from an EMBL/GenBank/DDBJ whole genome shotgun (WGS) entry which is preliminary data.</text>
</comment>